<sequence length="372" mass="43222">MKLLRDLYFILSKSGEEDELSLYVQKYLDKLGIKYGLLGNQIYKIRPDTIMLCAHMDQVGDKPLNNLWIAENIIFGDRNLGADDKNGVWIVLKLLEKYPYLSFIFSTGEEKGCDIDNILEKEEDLLSTIKYCLVFDRQGGEDIISEYNNYCNKDLKNDIVNLGYKFGYHSSMGIFSDCDVLSAFKIPCVNLSCGYYQSHTDNEFTDLDELANALAFAEKIVSSLSFWYTRTPKRHYYGLGGYMYLGYGIKRKYYKNYEDYFDLEDKKEVIRREKLTTYYCHPCDMYFYENDIISSANCPNCGEDRLVYIIEDEDSEEEPVCVEGEDIDAKWYCTVCNLFIDLKAAVNGHCSICSSSLLWAEEFSEEERYYAI</sequence>
<accession>A0A6H1ZA11</accession>
<dbReference type="PANTHER" id="PTHR42994">
    <property type="entry name" value="PEPTIDASE T"/>
    <property type="match status" value="1"/>
</dbReference>
<dbReference type="PANTHER" id="PTHR42994:SF2">
    <property type="entry name" value="PEPTIDASE"/>
    <property type="match status" value="1"/>
</dbReference>
<evidence type="ECO:0008006" key="3">
    <source>
        <dbReference type="Google" id="ProtNLM"/>
    </source>
</evidence>
<dbReference type="SUPFAM" id="SSF53187">
    <property type="entry name" value="Zn-dependent exopeptidases"/>
    <property type="match status" value="1"/>
</dbReference>
<organism evidence="2">
    <name type="scientific">viral metagenome</name>
    <dbReference type="NCBI Taxonomy" id="1070528"/>
    <lineage>
        <taxon>unclassified sequences</taxon>
        <taxon>metagenomes</taxon>
        <taxon>organismal metagenomes</taxon>
    </lineage>
</organism>
<proteinExistence type="predicted"/>
<dbReference type="EMBL" id="MT143976">
    <property type="protein sequence ID" value="QJA44394.1"/>
    <property type="molecule type" value="Genomic_DNA"/>
</dbReference>
<name>A0A6H1ZA11_9ZZZZ</name>
<gene>
    <name evidence="2" type="ORF">TM448A00108_0021</name>
</gene>
<dbReference type="Gene3D" id="3.40.630.10">
    <property type="entry name" value="Zn peptidases"/>
    <property type="match status" value="1"/>
</dbReference>
<evidence type="ECO:0000313" key="2">
    <source>
        <dbReference type="EMBL" id="QJA44394.1"/>
    </source>
</evidence>
<evidence type="ECO:0000256" key="1">
    <source>
        <dbReference type="ARBA" id="ARBA00001947"/>
    </source>
</evidence>
<comment type="cofactor">
    <cofactor evidence="1">
        <name>Zn(2+)</name>
        <dbReference type="ChEBI" id="CHEBI:29105"/>
    </cofactor>
</comment>
<protein>
    <recommendedName>
        <fullName evidence="3">Peptidase</fullName>
    </recommendedName>
</protein>
<reference evidence="2" key="1">
    <citation type="submission" date="2020-03" db="EMBL/GenBank/DDBJ databases">
        <title>The deep terrestrial virosphere.</title>
        <authorList>
            <person name="Holmfeldt K."/>
            <person name="Nilsson E."/>
            <person name="Simone D."/>
            <person name="Lopez-Fernandez M."/>
            <person name="Wu X."/>
            <person name="de Brujin I."/>
            <person name="Lundin D."/>
            <person name="Andersson A."/>
            <person name="Bertilsson S."/>
            <person name="Dopson M."/>
        </authorList>
    </citation>
    <scope>NUCLEOTIDE SEQUENCE</scope>
    <source>
        <strain evidence="2">TM448A00108</strain>
    </source>
</reference>
<dbReference type="AlphaFoldDB" id="A0A6H1ZA11"/>